<evidence type="ECO:0000313" key="1">
    <source>
        <dbReference type="EMBL" id="MPM52474.1"/>
    </source>
</evidence>
<reference evidence="1" key="1">
    <citation type="submission" date="2019-08" db="EMBL/GenBank/DDBJ databases">
        <authorList>
            <person name="Kucharzyk K."/>
            <person name="Murdoch R.W."/>
            <person name="Higgins S."/>
            <person name="Loffler F."/>
        </authorList>
    </citation>
    <scope>NUCLEOTIDE SEQUENCE</scope>
</reference>
<dbReference type="Gene3D" id="1.10.730.10">
    <property type="entry name" value="Isoleucyl-tRNA Synthetase, Domain 1"/>
    <property type="match status" value="1"/>
</dbReference>
<protein>
    <submittedName>
        <fullName evidence="1">Leucine--tRNA ligase</fullName>
        <ecNumber evidence="1">6.1.1.4</ecNumber>
    </submittedName>
</protein>
<keyword evidence="1" id="KW-0436">Ligase</keyword>
<gene>
    <name evidence="1" type="primary">leuS_29</name>
    <name evidence="1" type="ORF">SDC9_99233</name>
</gene>
<accession>A0A645ASA6</accession>
<dbReference type="EMBL" id="VSSQ01013878">
    <property type="protein sequence ID" value="MPM52474.1"/>
    <property type="molecule type" value="Genomic_DNA"/>
</dbReference>
<sequence length="86" mass="9336">MTGKMACQNDWPSFDETKTAAATVEMAVQVGGKLKGTVILPADCDEETVKSAALKVEKVQKAAEGMQIVKTIYIKNRLINLIVKPQ</sequence>
<dbReference type="GO" id="GO:0004823">
    <property type="term" value="F:leucine-tRNA ligase activity"/>
    <property type="evidence" value="ECO:0007669"/>
    <property type="project" value="UniProtKB-EC"/>
</dbReference>
<dbReference type="AlphaFoldDB" id="A0A645ASA6"/>
<organism evidence="1">
    <name type="scientific">bioreactor metagenome</name>
    <dbReference type="NCBI Taxonomy" id="1076179"/>
    <lineage>
        <taxon>unclassified sequences</taxon>
        <taxon>metagenomes</taxon>
        <taxon>ecological metagenomes</taxon>
    </lineage>
</organism>
<dbReference type="EC" id="6.1.1.4" evidence="1"/>
<name>A0A645ASA6_9ZZZZ</name>
<proteinExistence type="predicted"/>
<comment type="caution">
    <text evidence="1">The sequence shown here is derived from an EMBL/GenBank/DDBJ whole genome shotgun (WGS) entry which is preliminary data.</text>
</comment>